<keyword evidence="2" id="KW-1185">Reference proteome</keyword>
<organism evidence="1 2">
    <name type="scientific">Araneus ventricosus</name>
    <name type="common">Orbweaver spider</name>
    <name type="synonym">Epeira ventricosa</name>
    <dbReference type="NCBI Taxonomy" id="182803"/>
    <lineage>
        <taxon>Eukaryota</taxon>
        <taxon>Metazoa</taxon>
        <taxon>Ecdysozoa</taxon>
        <taxon>Arthropoda</taxon>
        <taxon>Chelicerata</taxon>
        <taxon>Arachnida</taxon>
        <taxon>Araneae</taxon>
        <taxon>Araneomorphae</taxon>
        <taxon>Entelegynae</taxon>
        <taxon>Araneoidea</taxon>
        <taxon>Araneidae</taxon>
        <taxon>Araneus</taxon>
    </lineage>
</organism>
<accession>A0A4Y2NW51</accession>
<feature type="non-terminal residue" evidence="1">
    <location>
        <position position="62"/>
    </location>
</feature>
<gene>
    <name evidence="1" type="ORF">AVEN_237064_1</name>
</gene>
<comment type="caution">
    <text evidence="1">The sequence shown here is derived from an EMBL/GenBank/DDBJ whole genome shotgun (WGS) entry which is preliminary data.</text>
</comment>
<proteinExistence type="predicted"/>
<evidence type="ECO:0000313" key="1">
    <source>
        <dbReference type="EMBL" id="GBN43845.1"/>
    </source>
</evidence>
<sequence length="62" mass="7104">MITWYRLVGRDGQRTASSKVQRDTRGFSAGTTTFAIEIEKALWPVANWITSLVQVMGYRRLL</sequence>
<name>A0A4Y2NW51_ARAVE</name>
<dbReference type="EMBL" id="BGPR01211911">
    <property type="protein sequence ID" value="GBN43845.1"/>
    <property type="molecule type" value="Genomic_DNA"/>
</dbReference>
<dbReference type="Proteomes" id="UP000499080">
    <property type="component" value="Unassembled WGS sequence"/>
</dbReference>
<reference evidence="1 2" key="1">
    <citation type="journal article" date="2019" name="Sci. Rep.">
        <title>Orb-weaving spider Araneus ventricosus genome elucidates the spidroin gene catalogue.</title>
        <authorList>
            <person name="Kono N."/>
            <person name="Nakamura H."/>
            <person name="Ohtoshi R."/>
            <person name="Moran D.A.P."/>
            <person name="Shinohara A."/>
            <person name="Yoshida Y."/>
            <person name="Fujiwara M."/>
            <person name="Mori M."/>
            <person name="Tomita M."/>
            <person name="Arakawa K."/>
        </authorList>
    </citation>
    <scope>NUCLEOTIDE SEQUENCE [LARGE SCALE GENOMIC DNA]</scope>
</reference>
<evidence type="ECO:0000313" key="2">
    <source>
        <dbReference type="Proteomes" id="UP000499080"/>
    </source>
</evidence>
<protein>
    <submittedName>
        <fullName evidence="1">Uncharacterized protein</fullName>
    </submittedName>
</protein>
<dbReference type="AlphaFoldDB" id="A0A4Y2NW51"/>